<dbReference type="Pfam" id="PF18911">
    <property type="entry name" value="PKD_4"/>
    <property type="match status" value="1"/>
</dbReference>
<feature type="region of interest" description="Disordered" evidence="1">
    <location>
        <begin position="745"/>
        <end position="809"/>
    </location>
</feature>
<comment type="caution">
    <text evidence="3">The sequence shown here is derived from an EMBL/GenBank/DDBJ whole genome shotgun (WGS) entry which is preliminary data.</text>
</comment>
<organism evidence="3 4">
    <name type="scientific">Tessaracoccus antarcticus</name>
    <dbReference type="NCBI Taxonomy" id="2479848"/>
    <lineage>
        <taxon>Bacteria</taxon>
        <taxon>Bacillati</taxon>
        <taxon>Actinomycetota</taxon>
        <taxon>Actinomycetes</taxon>
        <taxon>Propionibacteriales</taxon>
        <taxon>Propionibacteriaceae</taxon>
        <taxon>Tessaracoccus</taxon>
    </lineage>
</organism>
<dbReference type="Gene3D" id="2.60.120.260">
    <property type="entry name" value="Galactose-binding domain-like"/>
    <property type="match status" value="2"/>
</dbReference>
<sequence length="941" mass="94276">MTTDTRGVRGTTRRSVASLSAVMLALGWWTLGTSPALADGSTTVANTTSIDIPAAGSVNQLGPANPYPSSIPVAGLGGLVTNVTVTFTNLTHGSVGDIDAMLVAPSGETLVVMSDVGDPSGEFPGAQLVTANNVNLTFSDSAAGPVPRVFILPGGTYKPTNTGAGDAFPAPAPTPSNATTLAGAFTGINPNGSWQLFAVDDVSGETGTMAGGWSLTITTATSAVATSTAVVTSGTPTTTGDPVTFTASVTAGGTPATGGSVQFSDGSSNLGAPVALNASGQASLTTSALSEGTHDIRATFSGAAGFLTSNGAVAQRVDNATVVTGNTFCNAGTITVPSVGAAQPYPSNITVFGLSGTITKVTASLKGLSHQAPIDLDVLLSGPAPSTNLFLLSDTGGFNPVSNVDVTLDDAAPAGVSAPLVSGTFRPTNADDGSNDVMPTPAPAPSSATGFSTFNGSAPNGTWSLSVVDDASGDSGSIAGGWCVTVTTQAATTTVLSAAPSPSIPGQPVTFTAAVDAGATTVSEGSVSFNLDGAVVDAAVNLVAGHATWTTSTLTAGTHTVVATYSGTASYGSSSDDLDQSVNPAADAGGPYTVGEGAEVTLDGSGSSPGMTYTWDVNGDGVFGDASGSSPTLTWAELESMGIDDGPMVRAVMVRVSQGGLTTDSAATTLTVENAAPSVAITGSLAATVGLPFSLVLGAADPSSVDMAAQFTFTITWGDGSAIATVVGPAGQSVTHTYMASGPRTVSVTATDKDGGKGSPASAEVTVATAPSPSPTPPPSPKPSPSPSASPSPSPSVTSGSGPTDLYSTPGYHDVNGRTWFTTCEPYSQTLRCRTSIWATQVSYVNGAFRSSTGWYFNNLTYLPSMKRSQWAGNPLGHAGEWTSTQGRMWRTECDTLATGGNGCRSFIRARYIVSSVDARGNRAFQWTHGWLFNSMVRFRQ</sequence>
<dbReference type="GO" id="GO:0005975">
    <property type="term" value="P:carbohydrate metabolic process"/>
    <property type="evidence" value="ECO:0007669"/>
    <property type="project" value="UniProtKB-ARBA"/>
</dbReference>
<dbReference type="Proteomes" id="UP000275256">
    <property type="component" value="Unassembled WGS sequence"/>
</dbReference>
<evidence type="ECO:0000313" key="4">
    <source>
        <dbReference type="Proteomes" id="UP000275256"/>
    </source>
</evidence>
<accession>A0A3M0GVZ6</accession>
<evidence type="ECO:0000259" key="2">
    <source>
        <dbReference type="PROSITE" id="PS50093"/>
    </source>
</evidence>
<keyword evidence="4" id="KW-1185">Reference proteome</keyword>
<dbReference type="InterPro" id="IPR035986">
    <property type="entry name" value="PKD_dom_sf"/>
</dbReference>
<feature type="compositionally biased region" description="Low complexity" evidence="1">
    <location>
        <begin position="795"/>
        <end position="804"/>
    </location>
</feature>
<dbReference type="InterPro" id="IPR013783">
    <property type="entry name" value="Ig-like_fold"/>
</dbReference>
<gene>
    <name evidence="3" type="ORF">EAX62_02415</name>
</gene>
<dbReference type="InterPro" id="IPR008979">
    <property type="entry name" value="Galactose-bd-like_sf"/>
</dbReference>
<dbReference type="Pfam" id="PF16640">
    <property type="entry name" value="Big_3_5"/>
    <property type="match status" value="2"/>
</dbReference>
<dbReference type="AlphaFoldDB" id="A0A3M0GVZ6"/>
<dbReference type="InterPro" id="IPR000601">
    <property type="entry name" value="PKD_dom"/>
</dbReference>
<evidence type="ECO:0000313" key="3">
    <source>
        <dbReference type="EMBL" id="RMB61516.1"/>
    </source>
</evidence>
<dbReference type="OrthoDB" id="3772832at2"/>
<dbReference type="EMBL" id="REFW01000001">
    <property type="protein sequence ID" value="RMB61516.1"/>
    <property type="molecule type" value="Genomic_DNA"/>
</dbReference>
<dbReference type="InterPro" id="IPR032109">
    <property type="entry name" value="Big_3_5"/>
</dbReference>
<dbReference type="RefSeq" id="WP_121900063.1">
    <property type="nucleotide sequence ID" value="NZ_REFW01000001.1"/>
</dbReference>
<evidence type="ECO:0000256" key="1">
    <source>
        <dbReference type="SAM" id="MobiDB-lite"/>
    </source>
</evidence>
<dbReference type="SUPFAM" id="SSF49785">
    <property type="entry name" value="Galactose-binding domain-like"/>
    <property type="match status" value="1"/>
</dbReference>
<protein>
    <submittedName>
        <fullName evidence="3">Ig-like domain repeat protein</fullName>
    </submittedName>
</protein>
<dbReference type="Gene3D" id="2.60.40.10">
    <property type="entry name" value="Immunoglobulins"/>
    <property type="match status" value="4"/>
</dbReference>
<proteinExistence type="predicted"/>
<feature type="compositionally biased region" description="Pro residues" evidence="1">
    <location>
        <begin position="772"/>
        <end position="794"/>
    </location>
</feature>
<reference evidence="3 4" key="1">
    <citation type="submission" date="2018-10" db="EMBL/GenBank/DDBJ databases">
        <title>Tessaracoccus antarcticuss sp. nov., isolated from sediment.</title>
        <authorList>
            <person name="Zhou L.Y."/>
            <person name="Du Z.J."/>
        </authorList>
    </citation>
    <scope>NUCLEOTIDE SEQUENCE [LARGE SCALE GENOMIC DNA]</scope>
    <source>
        <strain evidence="3 4">JDX10</strain>
    </source>
</reference>
<name>A0A3M0GVZ6_9ACTN</name>
<dbReference type="SUPFAM" id="SSF49299">
    <property type="entry name" value="PKD domain"/>
    <property type="match status" value="1"/>
</dbReference>
<feature type="domain" description="PKD" evidence="2">
    <location>
        <begin position="712"/>
        <end position="772"/>
    </location>
</feature>
<dbReference type="PROSITE" id="PS50093">
    <property type="entry name" value="PKD"/>
    <property type="match status" value="1"/>
</dbReference>